<reference evidence="2 3" key="1">
    <citation type="journal article" date="2016" name="Sci. Rep.">
        <title>Insights into Adaptations to a Near-Obligate Nematode Endoparasitic Lifestyle from the Finished Genome of Drechmeria coniospora.</title>
        <authorList>
            <person name="Zhang L."/>
            <person name="Zhou Z."/>
            <person name="Guo Q."/>
            <person name="Fokkens L."/>
            <person name="Miskei M."/>
            <person name="Pocsi I."/>
            <person name="Zhang W."/>
            <person name="Chen M."/>
            <person name="Wang L."/>
            <person name="Sun Y."/>
            <person name="Donzelli B.G."/>
            <person name="Gibson D.M."/>
            <person name="Nelson D.R."/>
            <person name="Luo J.G."/>
            <person name="Rep M."/>
            <person name="Liu H."/>
            <person name="Yang S."/>
            <person name="Wang J."/>
            <person name="Krasnoff S.B."/>
            <person name="Xu Y."/>
            <person name="Molnar I."/>
            <person name="Lin M."/>
        </authorList>
    </citation>
    <scope>NUCLEOTIDE SEQUENCE [LARGE SCALE GENOMIC DNA]</scope>
    <source>
        <strain evidence="2 3">ARSEF 6962</strain>
    </source>
</reference>
<gene>
    <name evidence="2" type="ORF">DCS_05434</name>
</gene>
<evidence type="ECO:0000256" key="1">
    <source>
        <dbReference type="SAM" id="MobiDB-lite"/>
    </source>
</evidence>
<feature type="region of interest" description="Disordered" evidence="1">
    <location>
        <begin position="146"/>
        <end position="185"/>
    </location>
</feature>
<dbReference type="InParanoid" id="A0A151GMT2"/>
<sequence>MYRKYLHAITNKDGPAATLGTVQARRRIAHAHRLPGLQGSVDPPWPGRQRRDDDEQWKFCPSVSSGIATTMVRLESGDADDDGAENAAKSTAAVVMDLNQVNASMYRYGGTDSRMMPRMARSNGSTANDSRLRCGAPRNERTIAQKVATVGDQRAGAETSRRPIAQPPSRHHTAVPNGDEERWAV</sequence>
<keyword evidence="3" id="KW-1185">Reference proteome</keyword>
<proteinExistence type="predicted"/>
<evidence type="ECO:0000313" key="3">
    <source>
        <dbReference type="Proteomes" id="UP000076580"/>
    </source>
</evidence>
<protein>
    <submittedName>
        <fullName evidence="2">Uncharacterized protein</fullName>
    </submittedName>
</protein>
<dbReference type="EMBL" id="LAYC01000002">
    <property type="protein sequence ID" value="KYK58419.1"/>
    <property type="molecule type" value="Genomic_DNA"/>
</dbReference>
<comment type="caution">
    <text evidence="2">The sequence shown here is derived from an EMBL/GenBank/DDBJ whole genome shotgun (WGS) entry which is preliminary data.</text>
</comment>
<dbReference type="RefSeq" id="XP_040657771.1">
    <property type="nucleotide sequence ID" value="XM_040802738.1"/>
</dbReference>
<accession>A0A151GMT2</accession>
<name>A0A151GMT2_DRECN</name>
<dbReference type="GeneID" id="63718077"/>
<dbReference type="Proteomes" id="UP000076580">
    <property type="component" value="Chromosome 02"/>
</dbReference>
<evidence type="ECO:0000313" key="2">
    <source>
        <dbReference type="EMBL" id="KYK58419.1"/>
    </source>
</evidence>
<dbReference type="AlphaFoldDB" id="A0A151GMT2"/>
<organism evidence="2 3">
    <name type="scientific">Drechmeria coniospora</name>
    <name type="common">Nematophagous fungus</name>
    <name type="synonym">Meria coniospora</name>
    <dbReference type="NCBI Taxonomy" id="98403"/>
    <lineage>
        <taxon>Eukaryota</taxon>
        <taxon>Fungi</taxon>
        <taxon>Dikarya</taxon>
        <taxon>Ascomycota</taxon>
        <taxon>Pezizomycotina</taxon>
        <taxon>Sordariomycetes</taxon>
        <taxon>Hypocreomycetidae</taxon>
        <taxon>Hypocreales</taxon>
        <taxon>Ophiocordycipitaceae</taxon>
        <taxon>Drechmeria</taxon>
    </lineage>
</organism>